<dbReference type="EMBL" id="JAUFPN010000213">
    <property type="protein sequence ID" value="MDN3568422.1"/>
    <property type="molecule type" value="Genomic_DNA"/>
</dbReference>
<sequence>MTILSTTRTYVLVSAPLPNHIADLLPNPREDVRPHISIVSPAPVTDTDSIREAFDAGEFSTGGPIAIELDGIGDFRTDTPPTPVIFLQVAAGADRLAALATAIDAR</sequence>
<evidence type="ECO:0000313" key="1">
    <source>
        <dbReference type="EMBL" id="MDN3568422.1"/>
    </source>
</evidence>
<name>A0ABT8AF83_9PROT</name>
<keyword evidence="2" id="KW-1185">Reference proteome</keyword>
<feature type="non-terminal residue" evidence="1">
    <location>
        <position position="106"/>
    </location>
</feature>
<dbReference type="Gene3D" id="3.90.1140.10">
    <property type="entry name" value="Cyclic phosphodiesterase"/>
    <property type="match status" value="1"/>
</dbReference>
<comment type="caution">
    <text evidence="1">The sequence shown here is derived from an EMBL/GenBank/DDBJ whole genome shotgun (WGS) entry which is preliminary data.</text>
</comment>
<accession>A0ABT8AF83</accession>
<protein>
    <recommendedName>
        <fullName evidence="3">2'-5' RNA ligase family protein</fullName>
    </recommendedName>
</protein>
<proteinExistence type="predicted"/>
<evidence type="ECO:0008006" key="3">
    <source>
        <dbReference type="Google" id="ProtNLM"/>
    </source>
</evidence>
<gene>
    <name evidence="1" type="ORF">QWZ14_28925</name>
</gene>
<reference evidence="2" key="1">
    <citation type="journal article" date="2019" name="Int. J. Syst. Evol. Microbiol.">
        <title>The Global Catalogue of Microorganisms (GCM) 10K type strain sequencing project: providing services to taxonomists for standard genome sequencing and annotation.</title>
        <authorList>
            <consortium name="The Broad Institute Genomics Platform"/>
            <consortium name="The Broad Institute Genome Sequencing Center for Infectious Disease"/>
            <person name="Wu L."/>
            <person name="Ma J."/>
        </authorList>
    </citation>
    <scope>NUCLEOTIDE SEQUENCE [LARGE SCALE GENOMIC DNA]</scope>
    <source>
        <strain evidence="2">CECT 7131</strain>
    </source>
</reference>
<dbReference type="Proteomes" id="UP001529369">
    <property type="component" value="Unassembled WGS sequence"/>
</dbReference>
<evidence type="ECO:0000313" key="2">
    <source>
        <dbReference type="Proteomes" id="UP001529369"/>
    </source>
</evidence>
<dbReference type="Pfam" id="PF13563">
    <property type="entry name" value="2_5_RNA_ligase2"/>
    <property type="match status" value="1"/>
</dbReference>
<dbReference type="RefSeq" id="WP_290320536.1">
    <property type="nucleotide sequence ID" value="NZ_JAUFPN010000213.1"/>
</dbReference>
<organism evidence="1 2">
    <name type="scientific">Paeniroseomonas aquatica</name>
    <dbReference type="NCBI Taxonomy" id="373043"/>
    <lineage>
        <taxon>Bacteria</taxon>
        <taxon>Pseudomonadati</taxon>
        <taxon>Pseudomonadota</taxon>
        <taxon>Alphaproteobacteria</taxon>
        <taxon>Acetobacterales</taxon>
        <taxon>Acetobacteraceae</taxon>
        <taxon>Paeniroseomonas</taxon>
    </lineage>
</organism>